<dbReference type="PANTHER" id="PTHR36112:SF1">
    <property type="entry name" value="RIBOSOMAL RNA SMALL SUBUNIT METHYLTRANSFERASE J"/>
    <property type="match status" value="1"/>
</dbReference>
<dbReference type="SUPFAM" id="SSF53335">
    <property type="entry name" value="S-adenosyl-L-methionine-dependent methyltransferases"/>
    <property type="match status" value="1"/>
</dbReference>
<dbReference type="InterPro" id="IPR007536">
    <property type="entry name" value="16SrRNA_methylTrfase_J"/>
</dbReference>
<protein>
    <submittedName>
        <fullName evidence="1">Class I SAM-dependent methyltransferase</fullName>
    </submittedName>
</protein>
<dbReference type="PANTHER" id="PTHR36112">
    <property type="entry name" value="RIBOSOMAL RNA SMALL SUBUNIT METHYLTRANSFERASE J"/>
    <property type="match status" value="1"/>
</dbReference>
<keyword evidence="1" id="KW-0489">Methyltransferase</keyword>
<sequence length="251" mass="28615">MQIIITTSHKPHPQQVIKAKTLAEQVGGKYILRRHFHFIPKETVLIVEKDGISAIKDDQKLFFHPSLAVLRKANIESDQDDHLIDSLKLKGNESVLDCTLGLGSEAILISHFLPFGSVTCLESSKIVKLIVEDGMRSITDIPEWVKDAISRIKIIEGDYKSFVRRSDEKFDCVYADPMFEHPGYDSISMNKLRPFADHSTIEVEDIEFMKRIARKRIVIKAKWNDSIFEKYKFDSVTGSFKSNIGYGVVEL</sequence>
<dbReference type="AlphaFoldDB" id="A0A7V3VSB9"/>
<gene>
    <name evidence="1" type="ORF">ENX73_02335</name>
</gene>
<organism evidence="1">
    <name type="scientific">Mesoaciditoga lauensis</name>
    <dbReference type="NCBI Taxonomy" id="1495039"/>
    <lineage>
        <taxon>Bacteria</taxon>
        <taxon>Thermotogati</taxon>
        <taxon>Thermotogota</taxon>
        <taxon>Thermotogae</taxon>
        <taxon>Mesoaciditogales</taxon>
        <taxon>Mesoaciditogaceae</taxon>
        <taxon>Mesoaciditoga</taxon>
    </lineage>
</organism>
<dbReference type="Gene3D" id="3.40.50.150">
    <property type="entry name" value="Vaccinia Virus protein VP39"/>
    <property type="match status" value="1"/>
</dbReference>
<dbReference type="Pfam" id="PF04445">
    <property type="entry name" value="SAM_MT"/>
    <property type="match status" value="1"/>
</dbReference>
<keyword evidence="1" id="KW-0808">Transferase</keyword>
<evidence type="ECO:0000313" key="1">
    <source>
        <dbReference type="EMBL" id="HGE74944.1"/>
    </source>
</evidence>
<dbReference type="GO" id="GO:0008990">
    <property type="term" value="F:rRNA (guanine-N2-)-methyltransferase activity"/>
    <property type="evidence" value="ECO:0007669"/>
    <property type="project" value="InterPro"/>
</dbReference>
<reference evidence="1" key="1">
    <citation type="journal article" date="2020" name="mSystems">
        <title>Genome- and Community-Level Interaction Insights into Carbon Utilization and Element Cycling Functions of Hydrothermarchaeota in Hydrothermal Sediment.</title>
        <authorList>
            <person name="Zhou Z."/>
            <person name="Liu Y."/>
            <person name="Xu W."/>
            <person name="Pan J."/>
            <person name="Luo Z.H."/>
            <person name="Li M."/>
        </authorList>
    </citation>
    <scope>NUCLEOTIDE SEQUENCE [LARGE SCALE GENOMIC DNA]</scope>
    <source>
        <strain evidence="1">SpSt-966</strain>
    </source>
</reference>
<comment type="caution">
    <text evidence="1">The sequence shown here is derived from an EMBL/GenBank/DDBJ whole genome shotgun (WGS) entry which is preliminary data.</text>
</comment>
<dbReference type="InterPro" id="IPR029063">
    <property type="entry name" value="SAM-dependent_MTases_sf"/>
</dbReference>
<accession>A0A7V3VSB9</accession>
<name>A0A7V3VSB9_9BACT</name>
<dbReference type="EMBL" id="DTPE01000099">
    <property type="protein sequence ID" value="HGE74944.1"/>
    <property type="molecule type" value="Genomic_DNA"/>
</dbReference>
<proteinExistence type="predicted"/>